<feature type="domain" description="Carboxylesterase type B" evidence="2">
    <location>
        <begin position="123"/>
        <end position="251"/>
    </location>
</feature>
<dbReference type="GO" id="GO:0016787">
    <property type="term" value="F:hydrolase activity"/>
    <property type="evidence" value="ECO:0007669"/>
    <property type="project" value="UniProtKB-KW"/>
</dbReference>
<sequence length="368" mass="38820">MSSSETVVSINGGNIIGRHQSPSADRPQALDVFHDIVYARTPTRFQPAEAIPPVSPGETVRADRCPGPSQPQVLAEGIRQEGDVRLHVMRTCRCSDGKLLPVVVYLHGGGFNFGGPLERDFGGAGAHSIGHHLVSPLPLPLPVRKAILESGAPTARSVLSAAHPRPVGQLASLRRHLGASYLSQAPLDALLSAAGSVWAENATAVTWPFQPVVDGNLIPDLPCRLVRGVSDGVALLTGFCSHEGAGFLERGEDFKAFFGNLIPGIDMVGLEELYPADMMTTTVTRAQLAYGDYAYIAPVLHTACCLARAGARVYVYEYSAAAAPLSAASHGDHMAVSACEADMLRGRPGLAAVGSAMAERWTAFAARE</sequence>
<dbReference type="PANTHER" id="PTHR11559">
    <property type="entry name" value="CARBOXYLESTERASE"/>
    <property type="match status" value="1"/>
</dbReference>
<dbReference type="InterPro" id="IPR029058">
    <property type="entry name" value="AB_hydrolase_fold"/>
</dbReference>
<reference evidence="3 4" key="1">
    <citation type="journal article" date="2020" name="G3 (Bethesda)">
        <title>Genetic Underpinnings of Host Manipulation by Ophiocordyceps as Revealed by Comparative Transcriptomics.</title>
        <authorList>
            <person name="Will I."/>
            <person name="Das B."/>
            <person name="Trinh T."/>
            <person name="Brachmann A."/>
            <person name="Ohm R.A."/>
            <person name="de Bekker C."/>
        </authorList>
    </citation>
    <scope>NUCLEOTIDE SEQUENCE [LARGE SCALE GENOMIC DNA]</scope>
    <source>
        <strain evidence="3 4">EC05</strain>
    </source>
</reference>
<name>A0A8H4QED8_9HYPO</name>
<dbReference type="InterPro" id="IPR050309">
    <property type="entry name" value="Type-B_Carboxylest/Lipase"/>
</dbReference>
<dbReference type="AlphaFoldDB" id="A0A8H4QED8"/>
<evidence type="ECO:0000313" key="3">
    <source>
        <dbReference type="EMBL" id="KAF4595942.1"/>
    </source>
</evidence>
<dbReference type="Gene3D" id="3.40.50.1820">
    <property type="entry name" value="alpha/beta hydrolase"/>
    <property type="match status" value="2"/>
</dbReference>
<feature type="domain" description="Carboxylesterase type B" evidence="2">
    <location>
        <begin position="5"/>
        <end position="116"/>
    </location>
</feature>
<feature type="region of interest" description="Disordered" evidence="1">
    <location>
        <begin position="47"/>
        <end position="70"/>
    </location>
</feature>
<dbReference type="Proteomes" id="UP000562929">
    <property type="component" value="Unassembled WGS sequence"/>
</dbReference>
<organism evidence="3 4">
    <name type="scientific">Ophiocordyceps camponoti-floridani</name>
    <dbReference type="NCBI Taxonomy" id="2030778"/>
    <lineage>
        <taxon>Eukaryota</taxon>
        <taxon>Fungi</taxon>
        <taxon>Dikarya</taxon>
        <taxon>Ascomycota</taxon>
        <taxon>Pezizomycotina</taxon>
        <taxon>Sordariomycetes</taxon>
        <taxon>Hypocreomycetidae</taxon>
        <taxon>Hypocreales</taxon>
        <taxon>Ophiocordycipitaceae</taxon>
        <taxon>Ophiocordyceps</taxon>
    </lineage>
</organism>
<dbReference type="Pfam" id="PF00135">
    <property type="entry name" value="COesterase"/>
    <property type="match status" value="2"/>
</dbReference>
<dbReference type="EMBL" id="JAACLJ010000001">
    <property type="protein sequence ID" value="KAF4595942.1"/>
    <property type="molecule type" value="Genomic_DNA"/>
</dbReference>
<evidence type="ECO:0000313" key="4">
    <source>
        <dbReference type="Proteomes" id="UP000562929"/>
    </source>
</evidence>
<comment type="caution">
    <text evidence="3">The sequence shown here is derived from an EMBL/GenBank/DDBJ whole genome shotgun (WGS) entry which is preliminary data.</text>
</comment>
<accession>A0A8H4QED8</accession>
<evidence type="ECO:0000256" key="1">
    <source>
        <dbReference type="SAM" id="MobiDB-lite"/>
    </source>
</evidence>
<dbReference type="SUPFAM" id="SSF53474">
    <property type="entry name" value="alpha/beta-Hydrolases"/>
    <property type="match status" value="1"/>
</dbReference>
<keyword evidence="3" id="KW-0378">Hydrolase</keyword>
<dbReference type="InterPro" id="IPR002018">
    <property type="entry name" value="CarbesteraseB"/>
</dbReference>
<proteinExistence type="predicted"/>
<evidence type="ECO:0000259" key="2">
    <source>
        <dbReference type="Pfam" id="PF00135"/>
    </source>
</evidence>
<gene>
    <name evidence="3" type="ORF">GQ602_001555</name>
</gene>
<dbReference type="OrthoDB" id="6846267at2759"/>
<protein>
    <submittedName>
        <fullName evidence="3">Carboxylic ester hydrolase</fullName>
    </submittedName>
</protein>
<keyword evidence="4" id="KW-1185">Reference proteome</keyword>